<comment type="caution">
    <text evidence="2">The sequence shown here is derived from an EMBL/GenBank/DDBJ whole genome shotgun (WGS) entry which is preliminary data.</text>
</comment>
<reference evidence="2" key="1">
    <citation type="journal article" date="2023" name="Mol. Ecol. Resour.">
        <title>Chromosome-level genome assembly of a triploid poplar Populus alba 'Berolinensis'.</title>
        <authorList>
            <person name="Chen S."/>
            <person name="Yu Y."/>
            <person name="Wang X."/>
            <person name="Wang S."/>
            <person name="Zhang T."/>
            <person name="Zhou Y."/>
            <person name="He R."/>
            <person name="Meng N."/>
            <person name="Wang Y."/>
            <person name="Liu W."/>
            <person name="Liu Z."/>
            <person name="Liu J."/>
            <person name="Guo Q."/>
            <person name="Huang H."/>
            <person name="Sederoff R.R."/>
            <person name="Wang G."/>
            <person name="Qu G."/>
            <person name="Chen S."/>
        </authorList>
    </citation>
    <scope>NUCLEOTIDE SEQUENCE</scope>
    <source>
        <strain evidence="2">SC-2020</strain>
    </source>
</reference>
<evidence type="ECO:0000313" key="2">
    <source>
        <dbReference type="EMBL" id="KAJ6986503.1"/>
    </source>
</evidence>
<feature type="region of interest" description="Disordered" evidence="1">
    <location>
        <begin position="1"/>
        <end position="21"/>
    </location>
</feature>
<dbReference type="Proteomes" id="UP001164929">
    <property type="component" value="Chromosome 8"/>
</dbReference>
<protein>
    <submittedName>
        <fullName evidence="2">Uncharacterized protein</fullName>
    </submittedName>
</protein>
<keyword evidence="3" id="KW-1185">Reference proteome</keyword>
<evidence type="ECO:0000256" key="1">
    <source>
        <dbReference type="SAM" id="MobiDB-lite"/>
    </source>
</evidence>
<organism evidence="2 3">
    <name type="scientific">Populus alba x Populus x berolinensis</name>
    <dbReference type="NCBI Taxonomy" id="444605"/>
    <lineage>
        <taxon>Eukaryota</taxon>
        <taxon>Viridiplantae</taxon>
        <taxon>Streptophyta</taxon>
        <taxon>Embryophyta</taxon>
        <taxon>Tracheophyta</taxon>
        <taxon>Spermatophyta</taxon>
        <taxon>Magnoliopsida</taxon>
        <taxon>eudicotyledons</taxon>
        <taxon>Gunneridae</taxon>
        <taxon>Pentapetalae</taxon>
        <taxon>rosids</taxon>
        <taxon>fabids</taxon>
        <taxon>Malpighiales</taxon>
        <taxon>Salicaceae</taxon>
        <taxon>Saliceae</taxon>
        <taxon>Populus</taxon>
    </lineage>
</organism>
<dbReference type="AlphaFoldDB" id="A0AAD6MJ22"/>
<accession>A0AAD6MJ22</accession>
<gene>
    <name evidence="2" type="ORF">NC653_019879</name>
</gene>
<name>A0AAD6MJ22_9ROSI</name>
<proteinExistence type="predicted"/>
<dbReference type="EMBL" id="JAQIZT010000008">
    <property type="protein sequence ID" value="KAJ6986503.1"/>
    <property type="molecule type" value="Genomic_DNA"/>
</dbReference>
<sequence length="65" mass="7147">MSRMSKGLPKCGPKPSVSELSNPIWKKLSPRTLDLLVAHVVLMKETSRNAGSGKWVLVVDVIEQC</sequence>
<evidence type="ECO:0000313" key="3">
    <source>
        <dbReference type="Proteomes" id="UP001164929"/>
    </source>
</evidence>